<dbReference type="AlphaFoldDB" id="A0A0T9QL71"/>
<evidence type="ECO:0000313" key="2">
    <source>
        <dbReference type="Proteomes" id="UP000038204"/>
    </source>
</evidence>
<gene>
    <name evidence="1" type="ORF">ERS008667_02621</name>
</gene>
<organism evidence="1 2">
    <name type="scientific">Yersinia similis</name>
    <dbReference type="NCBI Taxonomy" id="367190"/>
    <lineage>
        <taxon>Bacteria</taxon>
        <taxon>Pseudomonadati</taxon>
        <taxon>Pseudomonadota</taxon>
        <taxon>Gammaproteobacteria</taxon>
        <taxon>Enterobacterales</taxon>
        <taxon>Yersiniaceae</taxon>
        <taxon>Yersinia</taxon>
    </lineage>
</organism>
<evidence type="ECO:0000313" key="1">
    <source>
        <dbReference type="EMBL" id="CNI16973.1"/>
    </source>
</evidence>
<protein>
    <submittedName>
        <fullName evidence="1">Uncharacterized protein</fullName>
    </submittedName>
</protein>
<dbReference type="EMBL" id="CQBK01000018">
    <property type="protein sequence ID" value="CNI16973.1"/>
    <property type="molecule type" value="Genomic_DNA"/>
</dbReference>
<proteinExistence type="predicted"/>
<accession>A0A0T9QL71</accession>
<dbReference type="Proteomes" id="UP000038204">
    <property type="component" value="Unassembled WGS sequence"/>
</dbReference>
<dbReference type="RefSeq" id="WP_197090502.1">
    <property type="nucleotide sequence ID" value="NZ_CQBK01000018.1"/>
</dbReference>
<reference evidence="1 2" key="1">
    <citation type="submission" date="2015-03" db="EMBL/GenBank/DDBJ databases">
        <authorList>
            <person name="Murphy D."/>
        </authorList>
    </citation>
    <scope>NUCLEOTIDE SEQUENCE [LARGE SCALE GENOMIC DNA]</scope>
    <source>
        <strain evidence="1 2">Y233</strain>
    </source>
</reference>
<name>A0A0T9QL71_9GAMM</name>
<sequence length="52" mass="6147">MKFKCTGKWNDEPFERVTEAEDEGDCYDHWHLWAMIGKATITDFMMEVCAND</sequence>